<evidence type="ECO:0000313" key="6">
    <source>
        <dbReference type="Proteomes" id="UP000186705"/>
    </source>
</evidence>
<organism evidence="5 6">
    <name type="scientific">Dubosiella newyorkensis</name>
    <dbReference type="NCBI Taxonomy" id="1862672"/>
    <lineage>
        <taxon>Bacteria</taxon>
        <taxon>Bacillati</taxon>
        <taxon>Bacillota</taxon>
        <taxon>Erysipelotrichia</taxon>
        <taxon>Erysipelotrichales</taxon>
        <taxon>Erysipelotrichaceae</taxon>
        <taxon>Dubosiella</taxon>
    </lineage>
</organism>
<dbReference type="Pfam" id="PF03816">
    <property type="entry name" value="LytR_cpsA_psr"/>
    <property type="match status" value="1"/>
</dbReference>
<evidence type="ECO:0000259" key="4">
    <source>
        <dbReference type="Pfam" id="PF03816"/>
    </source>
</evidence>
<keyword evidence="6" id="KW-1185">Reference proteome</keyword>
<accession>A0A1U7NKS1</accession>
<dbReference type="PANTHER" id="PTHR33392:SF6">
    <property type="entry name" value="POLYISOPRENYL-TEICHOIC ACID--PEPTIDOGLYCAN TEICHOIC ACID TRANSFERASE TAGU"/>
    <property type="match status" value="1"/>
</dbReference>
<dbReference type="Gene3D" id="3.40.190.10">
    <property type="entry name" value="Periplasmic binding protein-like II"/>
    <property type="match status" value="1"/>
</dbReference>
<feature type="domain" description="Cell envelope-related transcriptional attenuator" evidence="4">
    <location>
        <begin position="245"/>
        <end position="400"/>
    </location>
</feature>
<dbReference type="Proteomes" id="UP000186705">
    <property type="component" value="Unassembled WGS sequence"/>
</dbReference>
<keyword evidence="3" id="KW-0472">Membrane</keyword>
<keyword evidence="3" id="KW-1133">Transmembrane helix</keyword>
<dbReference type="EMBL" id="MPKA01000091">
    <property type="protein sequence ID" value="OLU44926.1"/>
    <property type="molecule type" value="Genomic_DNA"/>
</dbReference>
<keyword evidence="3" id="KW-0812">Transmembrane</keyword>
<proteinExistence type="inferred from homology"/>
<reference evidence="5 6" key="1">
    <citation type="submission" date="2016-11" db="EMBL/GenBank/DDBJ databases">
        <title>Description of two novel members of the family Erysipelotrichaceae: Ileibacterium lipovorans gen. nov., sp. nov. and Dubosiella newyorkensis, gen. nov., sp. nov.</title>
        <authorList>
            <person name="Cox L.M."/>
            <person name="Sohn J."/>
            <person name="Tyrrell K.L."/>
            <person name="Citron D.M."/>
            <person name="Lawson P.A."/>
            <person name="Patel N.B."/>
            <person name="Iizumi T."/>
            <person name="Perez-Perez G.I."/>
            <person name="Goldstein E.J."/>
            <person name="Blaser M.J."/>
        </authorList>
    </citation>
    <scope>NUCLEOTIDE SEQUENCE [LARGE SCALE GENOMIC DNA]</scope>
    <source>
        <strain evidence="5 6">NYU-BL-A4</strain>
    </source>
</reference>
<evidence type="ECO:0000256" key="2">
    <source>
        <dbReference type="SAM" id="MobiDB-lite"/>
    </source>
</evidence>
<evidence type="ECO:0000256" key="1">
    <source>
        <dbReference type="ARBA" id="ARBA00006068"/>
    </source>
</evidence>
<feature type="transmembrane region" description="Helical" evidence="3">
    <location>
        <begin position="70"/>
        <end position="87"/>
    </location>
</feature>
<dbReference type="PANTHER" id="PTHR33392">
    <property type="entry name" value="POLYISOPRENYL-TEICHOIC ACID--PEPTIDOGLYCAN TEICHOIC ACID TRANSFERASE TAGU"/>
    <property type="match status" value="1"/>
</dbReference>
<dbReference type="AlphaFoldDB" id="A0A1U7NKS1"/>
<dbReference type="RefSeq" id="WP_076342044.1">
    <property type="nucleotide sequence ID" value="NZ_CAOOJT010000001.1"/>
</dbReference>
<protein>
    <recommendedName>
        <fullName evidence="4">Cell envelope-related transcriptional attenuator domain-containing protein</fullName>
    </recommendedName>
</protein>
<dbReference type="STRING" id="1862672.BO225_09610"/>
<feature type="transmembrane region" description="Helical" evidence="3">
    <location>
        <begin position="7"/>
        <end position="25"/>
    </location>
</feature>
<dbReference type="Gene3D" id="3.40.630.190">
    <property type="entry name" value="LCP protein"/>
    <property type="match status" value="1"/>
</dbReference>
<sequence>MNKGYRIFSIVLTVLIALVTAFFVYQIAKLNVLPMQLLIPIVAAIVLIVAIMVILLFISKNVITRTATSIITVLICAIVAFGAFNIYKTSSMLTNITTPEGKVLNTISVVTLKDSDVKDLRGLQNKKIGVLNTLDRVGTDKCLEDFANQNVTITQVGFDGLDAEVAALYDHSVDAIILNETRRGSVADNEQYMNFDEDTKVVYEIKYYTDVLKDSSKKVDNITTEPFTVLISGSDSRNGFAEVGRSDVNMVATVNPVTHTVLLTSIPRDYYVTTTCDEGYGCAQGQLDKLTHTGLHGVETTKKTIENLLGIEINYTLRVNFNSVVNLVNALGGIDVYVPEGYAVDQFYTNPDYGVHVGDNHLDGEGALAFARERYAYTEGDFQRVKNQQTVLMAIAKKVISPSMIANYSRFMDALGGALETDLSDQEIQQLAQNQIDNGGDWNFITTTLDGTGATEFCAELGNTAYVMIPNEESVQNARNQIQEVLSGQPVTETQPQAEPAQETPVEETPVVEDQNQEMIQTPQEDLYYQEDTYYDPNLGY</sequence>
<evidence type="ECO:0000313" key="5">
    <source>
        <dbReference type="EMBL" id="OLU44926.1"/>
    </source>
</evidence>
<name>A0A1U7NKS1_9FIRM</name>
<dbReference type="NCBIfam" id="TIGR00350">
    <property type="entry name" value="lytR_cpsA_psr"/>
    <property type="match status" value="1"/>
</dbReference>
<dbReference type="OrthoDB" id="27330at2"/>
<dbReference type="GeneID" id="78276196"/>
<dbReference type="InterPro" id="IPR004474">
    <property type="entry name" value="LytR_CpsA_psr"/>
</dbReference>
<feature type="transmembrane region" description="Helical" evidence="3">
    <location>
        <begin position="37"/>
        <end position="58"/>
    </location>
</feature>
<evidence type="ECO:0000256" key="3">
    <source>
        <dbReference type="SAM" id="Phobius"/>
    </source>
</evidence>
<dbReference type="InterPro" id="IPR050922">
    <property type="entry name" value="LytR/CpsA/Psr_CW_biosynth"/>
</dbReference>
<gene>
    <name evidence="5" type="ORF">BO225_09610</name>
</gene>
<comment type="similarity">
    <text evidence="1">Belongs to the LytR/CpsA/Psr (LCP) family.</text>
</comment>
<feature type="compositionally biased region" description="Low complexity" evidence="2">
    <location>
        <begin position="492"/>
        <end position="513"/>
    </location>
</feature>
<feature type="region of interest" description="Disordered" evidence="2">
    <location>
        <begin position="489"/>
        <end position="515"/>
    </location>
</feature>
<comment type="caution">
    <text evidence="5">The sequence shown here is derived from an EMBL/GenBank/DDBJ whole genome shotgun (WGS) entry which is preliminary data.</text>
</comment>